<evidence type="ECO:0000313" key="3">
    <source>
        <dbReference type="EMBL" id="KDS54231.1"/>
    </source>
</evidence>
<dbReference type="GeneID" id="5301801"/>
<dbReference type="EMBL" id="JNHM01000027">
    <property type="protein sequence ID" value="KDS54231.1"/>
    <property type="molecule type" value="Genomic_DNA"/>
</dbReference>
<dbReference type="Pfam" id="PF14905">
    <property type="entry name" value="OMP_b-brl_3"/>
    <property type="match status" value="1"/>
</dbReference>
<gene>
    <name evidence="3" type="ORF">M099_2020</name>
</gene>
<feature type="domain" description="Outer membrane protein beta-barrel" evidence="2">
    <location>
        <begin position="366"/>
        <end position="746"/>
    </location>
</feature>
<dbReference type="RefSeq" id="WP_005850621.1">
    <property type="nucleotide sequence ID" value="NZ_JNHM01000027.1"/>
</dbReference>
<dbReference type="SUPFAM" id="SSF49464">
    <property type="entry name" value="Carboxypeptidase regulatory domain-like"/>
    <property type="match status" value="1"/>
</dbReference>
<feature type="signal peptide" evidence="1">
    <location>
        <begin position="1"/>
        <end position="22"/>
    </location>
</feature>
<dbReference type="Proteomes" id="UP000027661">
    <property type="component" value="Unassembled WGS sequence"/>
</dbReference>
<accession>A0A069SK60</accession>
<protein>
    <submittedName>
        <fullName evidence="3">Cna B-type domain protein</fullName>
    </submittedName>
</protein>
<name>A0A069SK60_PHOVU</name>
<evidence type="ECO:0000256" key="1">
    <source>
        <dbReference type="SAM" id="SignalP"/>
    </source>
</evidence>
<dbReference type="AlphaFoldDB" id="A0A069SK60"/>
<organism evidence="3 4">
    <name type="scientific">Phocaeicola vulgatus str. 3975 RP4</name>
    <dbReference type="NCBI Taxonomy" id="1339352"/>
    <lineage>
        <taxon>Bacteria</taxon>
        <taxon>Pseudomonadati</taxon>
        <taxon>Bacteroidota</taxon>
        <taxon>Bacteroidia</taxon>
        <taxon>Bacteroidales</taxon>
        <taxon>Bacteroidaceae</taxon>
        <taxon>Phocaeicola</taxon>
    </lineage>
</organism>
<reference evidence="3 4" key="1">
    <citation type="submission" date="2014-04" db="EMBL/GenBank/DDBJ databases">
        <authorList>
            <person name="Sears C."/>
            <person name="Carroll K."/>
            <person name="Sack B.R."/>
            <person name="Qadri F."/>
            <person name="Myers L.L."/>
            <person name="Chung G.-T."/>
            <person name="Escheverria P."/>
            <person name="Fraser C.M."/>
            <person name="Sadzewicz L."/>
            <person name="Shefchek K.A."/>
            <person name="Tallon L."/>
            <person name="Das S.P."/>
            <person name="Daugherty S."/>
            <person name="Mongodin E.F."/>
        </authorList>
    </citation>
    <scope>NUCLEOTIDE SEQUENCE [LARGE SCALE GENOMIC DNA]</scope>
    <source>
        <strain evidence="3 4">3975 RP4</strain>
    </source>
</reference>
<evidence type="ECO:0000259" key="2">
    <source>
        <dbReference type="Pfam" id="PF14905"/>
    </source>
</evidence>
<evidence type="ECO:0000313" key="4">
    <source>
        <dbReference type="Proteomes" id="UP000027661"/>
    </source>
</evidence>
<dbReference type="InterPro" id="IPR008969">
    <property type="entry name" value="CarboxyPept-like_regulatory"/>
</dbReference>
<sequence length="765" mass="87739">MKKQNFIITSLFLFWVIGTTTAQTITGKVTNIHAQAIDGATVILQTIDSTFVDAVITDTTGYFRFNRQPASYRLIFQHIMYETLLLTTTGEDAGTITLKSKDYALDEVIVKGERPLVKVEGGKLSYDLSQLTTHKIVSNAYEILQQLPGVQEINGNLSLAGTHNLSIILNGRPTTMNHEQLTILLKNTPASRVEKAEIMYSTPPQYHVRGAAINLLLKGYRPEESGLQGEVNAGYLYNYRSGTQGGISLLYTTPKWNIDLLYNTHYEQNRQTTDTYSHHTLKNNIYDICQHNDIDRKGITHYVRTGAEYKFNDNAHINLAYTGVFNPNNDNHSYSDGNITTADNRTKKEARMHNIALDYLSGFGMKAGINYTSYHSESHQQFTNKDNKNQTSEFHTTSGQTIDRWKIYVDQSHTLPREWTLNYGTSLTYASDHNTQFYHTQNGTDMSELNTNNRYNEYTYDFYVGFSKNMGEHLSFSASITGEYYKTARYHAWAAYPTTELTYVMTPAHILQLSFTSDKTYPSYWDLSESTGYISGYEEVQGNPMLKPSTDYSANLNYILKNKYIFSLAYDYQPDLFQQLAYQSTERLALIYKTLNWDYQQSFSATTIIPFKIGHWLDSHVTLQAEYRQAKCNKFFDLSFNHSKWIGLAMLQNNIILSTKPDIRMELTGLYLSPSIQGSYDLNHIWAIHTGIRWNFANQKASIQVKANDLFNSMEGNIDVTLRNKGQYMDMHTNNYSRNITLSFTYKFGGYKEKQHKPIDTSRFK</sequence>
<dbReference type="PATRIC" id="fig|1339352.3.peg.1953"/>
<keyword evidence="1" id="KW-0732">Signal</keyword>
<dbReference type="InterPro" id="IPR041700">
    <property type="entry name" value="OMP_b-brl_3"/>
</dbReference>
<comment type="caution">
    <text evidence="3">The sequence shown here is derived from an EMBL/GenBank/DDBJ whole genome shotgun (WGS) entry which is preliminary data.</text>
</comment>
<dbReference type="SUPFAM" id="SSF56935">
    <property type="entry name" value="Porins"/>
    <property type="match status" value="1"/>
</dbReference>
<dbReference type="Pfam" id="PF13620">
    <property type="entry name" value="CarboxypepD_reg"/>
    <property type="match status" value="1"/>
</dbReference>
<proteinExistence type="predicted"/>
<dbReference type="Gene3D" id="2.60.40.1120">
    <property type="entry name" value="Carboxypeptidase-like, regulatory domain"/>
    <property type="match status" value="1"/>
</dbReference>
<feature type="chain" id="PRO_5001669279" evidence="1">
    <location>
        <begin position="23"/>
        <end position="765"/>
    </location>
</feature>